<protein>
    <recommendedName>
        <fullName evidence="2">histidine kinase</fullName>
        <ecNumber evidence="2">2.7.13.3</ecNumber>
    </recommendedName>
</protein>
<reference evidence="5 6" key="1">
    <citation type="journal article" date="2016" name="Nat. Commun.">
        <title>Thousands of microbial genomes shed light on interconnected biogeochemical processes in an aquifer system.</title>
        <authorList>
            <person name="Anantharaman K."/>
            <person name="Brown C.T."/>
            <person name="Hug L.A."/>
            <person name="Sharon I."/>
            <person name="Castelle C.J."/>
            <person name="Probst A.J."/>
            <person name="Thomas B.C."/>
            <person name="Singh A."/>
            <person name="Wilkins M.J."/>
            <person name="Karaoz U."/>
            <person name="Brodie E.L."/>
            <person name="Williams K.H."/>
            <person name="Hubbard S.S."/>
            <person name="Banfield J.F."/>
        </authorList>
    </citation>
    <scope>NUCLEOTIDE SEQUENCE [LARGE SCALE GENOMIC DNA]</scope>
</reference>
<accession>A0A1G1ZB16</accession>
<name>A0A1G1ZB16_9BACT</name>
<comment type="catalytic activity">
    <reaction evidence="1">
        <text>ATP + protein L-histidine = ADP + protein N-phospho-L-histidine.</text>
        <dbReference type="EC" id="2.7.13.3"/>
    </reaction>
</comment>
<dbReference type="InterPro" id="IPR005467">
    <property type="entry name" value="His_kinase_dom"/>
</dbReference>
<dbReference type="PRINTS" id="PR00344">
    <property type="entry name" value="BCTRLSENSOR"/>
</dbReference>
<dbReference type="InterPro" id="IPR036890">
    <property type="entry name" value="HATPase_C_sf"/>
</dbReference>
<evidence type="ECO:0000259" key="4">
    <source>
        <dbReference type="PROSITE" id="PS50109"/>
    </source>
</evidence>
<evidence type="ECO:0000256" key="3">
    <source>
        <dbReference type="ARBA" id="ARBA00022553"/>
    </source>
</evidence>
<dbReference type="Proteomes" id="UP000176571">
    <property type="component" value="Unassembled WGS sequence"/>
</dbReference>
<comment type="caution">
    <text evidence="5">The sequence shown here is derived from an EMBL/GenBank/DDBJ whole genome shotgun (WGS) entry which is preliminary data.</text>
</comment>
<proteinExistence type="predicted"/>
<keyword evidence="3" id="KW-0597">Phosphoprotein</keyword>
<dbReference type="PANTHER" id="PTHR43547:SF2">
    <property type="entry name" value="HYBRID SIGNAL TRANSDUCTION HISTIDINE KINASE C"/>
    <property type="match status" value="1"/>
</dbReference>
<dbReference type="InterPro" id="IPR003594">
    <property type="entry name" value="HATPase_dom"/>
</dbReference>
<dbReference type="AlphaFoldDB" id="A0A1G1ZB16"/>
<evidence type="ECO:0000256" key="1">
    <source>
        <dbReference type="ARBA" id="ARBA00000085"/>
    </source>
</evidence>
<evidence type="ECO:0000313" key="6">
    <source>
        <dbReference type="Proteomes" id="UP000176571"/>
    </source>
</evidence>
<dbReference type="STRING" id="1797693.A3F99_02235"/>
<dbReference type="EC" id="2.7.13.3" evidence="2"/>
<dbReference type="PROSITE" id="PS50109">
    <property type="entry name" value="HIS_KIN"/>
    <property type="match status" value="1"/>
</dbReference>
<organism evidence="5 6">
    <name type="scientific">Candidatus Colwellbacteria bacterium RIFCSPLOWO2_12_FULL_43_11</name>
    <dbReference type="NCBI Taxonomy" id="1797693"/>
    <lineage>
        <taxon>Bacteria</taxon>
        <taxon>Candidatus Colwelliibacteriota</taxon>
    </lineage>
</organism>
<dbReference type="EMBL" id="MHJB01000004">
    <property type="protein sequence ID" value="OGY61842.1"/>
    <property type="molecule type" value="Genomic_DNA"/>
</dbReference>
<dbReference type="Pfam" id="PF02518">
    <property type="entry name" value="HATPase_c"/>
    <property type="match status" value="1"/>
</dbReference>
<evidence type="ECO:0000256" key="2">
    <source>
        <dbReference type="ARBA" id="ARBA00012438"/>
    </source>
</evidence>
<dbReference type="InterPro" id="IPR004358">
    <property type="entry name" value="Sig_transdc_His_kin-like_C"/>
</dbReference>
<dbReference type="PANTHER" id="PTHR43547">
    <property type="entry name" value="TWO-COMPONENT HISTIDINE KINASE"/>
    <property type="match status" value="1"/>
</dbReference>
<feature type="domain" description="Histidine kinase" evidence="4">
    <location>
        <begin position="1"/>
        <end position="190"/>
    </location>
</feature>
<dbReference type="SUPFAM" id="SSF55874">
    <property type="entry name" value="ATPase domain of HSP90 chaperone/DNA topoisomerase II/histidine kinase"/>
    <property type="match status" value="1"/>
</dbReference>
<evidence type="ECO:0000313" key="5">
    <source>
        <dbReference type="EMBL" id="OGY61842.1"/>
    </source>
</evidence>
<gene>
    <name evidence="5" type="ORF">A3F99_02235</name>
</gene>
<dbReference type="Gene3D" id="3.30.565.10">
    <property type="entry name" value="Histidine kinase-like ATPase, C-terminal domain"/>
    <property type="match status" value="1"/>
</dbReference>
<dbReference type="GO" id="GO:0000155">
    <property type="term" value="F:phosphorelay sensor kinase activity"/>
    <property type="evidence" value="ECO:0007669"/>
    <property type="project" value="TreeGrafter"/>
</dbReference>
<sequence length="190" mass="21234">MKAEESTERISSLVNELLDISQMEVGKSILSKQSVNIGELIIDILRELEMEIKKRDLTVNMDIASDINLSIDKTKIREALFNLVDNSVKYNREKGLVNIGGELVKHPIEKDKWFLKLTIEDQGIGLTPEEAQKAFNQYFERGKEAEELYTTGRGIGLAVTKNIIQAHGGKVYAESAGRGKGSKFIVELPV</sequence>
<dbReference type="SMART" id="SM00387">
    <property type="entry name" value="HATPase_c"/>
    <property type="match status" value="1"/>
</dbReference>